<accession>A0A1S1U893</accession>
<evidence type="ECO:0000259" key="1">
    <source>
        <dbReference type="Pfam" id="PF24697"/>
    </source>
</evidence>
<reference evidence="2 3" key="1">
    <citation type="submission" date="2015-06" db="EMBL/GenBank/DDBJ databases">
        <title>Draft genome sequencing of a biphenyl-degrading bacterium, Janthinobacterium lividum MEG1.</title>
        <authorList>
            <person name="Shimodaira J."/>
            <person name="Hatta T."/>
        </authorList>
    </citation>
    <scope>NUCLEOTIDE SEQUENCE [LARGE SCALE GENOMIC DNA]</scope>
    <source>
        <strain evidence="2 3">MEG1</strain>
    </source>
</reference>
<gene>
    <name evidence="2" type="ORF">AKG95_13970</name>
</gene>
<evidence type="ECO:0000313" key="3">
    <source>
        <dbReference type="Proteomes" id="UP000179840"/>
    </source>
</evidence>
<comment type="caution">
    <text evidence="2">The sequence shown here is derived from an EMBL/GenBank/DDBJ whole genome shotgun (WGS) entry which is preliminary data.</text>
</comment>
<dbReference type="Proteomes" id="UP000179840">
    <property type="component" value="Unassembled WGS sequence"/>
</dbReference>
<dbReference type="AlphaFoldDB" id="A0A1S1U893"/>
<protein>
    <recommendedName>
        <fullName evidence="1">DUF7661 domain-containing protein</fullName>
    </recommendedName>
</protein>
<dbReference type="Pfam" id="PF24697">
    <property type="entry name" value="DUF7661"/>
    <property type="match status" value="1"/>
</dbReference>
<sequence length="78" mass="8894">MQECRFNIFGTLIAVRADQRAWRAFYLGAEGKRRPADFIIPDDIQADALCEYLADLFHEEATPRNNTATQFTPPAFEA</sequence>
<evidence type="ECO:0000313" key="2">
    <source>
        <dbReference type="EMBL" id="OHV95974.1"/>
    </source>
</evidence>
<name>A0A1S1U893_9BURK</name>
<organism evidence="2 3">
    <name type="scientific">Janthinobacterium lividum</name>
    <dbReference type="NCBI Taxonomy" id="29581"/>
    <lineage>
        <taxon>Bacteria</taxon>
        <taxon>Pseudomonadati</taxon>
        <taxon>Pseudomonadota</taxon>
        <taxon>Betaproteobacteria</taxon>
        <taxon>Burkholderiales</taxon>
        <taxon>Oxalobacteraceae</taxon>
        <taxon>Janthinobacterium</taxon>
    </lineage>
</organism>
<dbReference type="RefSeq" id="WP_071077443.1">
    <property type="nucleotide sequence ID" value="NZ_LFKP01000008.1"/>
</dbReference>
<dbReference type="EMBL" id="LFKP01000008">
    <property type="protein sequence ID" value="OHV95974.1"/>
    <property type="molecule type" value="Genomic_DNA"/>
</dbReference>
<proteinExistence type="predicted"/>
<feature type="domain" description="DUF7661" evidence="1">
    <location>
        <begin position="4"/>
        <end position="71"/>
    </location>
</feature>
<dbReference type="InterPro" id="IPR056078">
    <property type="entry name" value="DUF7661"/>
</dbReference>